<reference evidence="2 3" key="1">
    <citation type="submission" date="2013-11" db="EMBL/GenBank/DDBJ databases">
        <title>Genome sequencing of Stegodyphus mimosarum.</title>
        <authorList>
            <person name="Bechsgaard J."/>
        </authorList>
    </citation>
    <scope>NUCLEOTIDE SEQUENCE [LARGE SCALE GENOMIC DNA]</scope>
</reference>
<dbReference type="InterPro" id="IPR006202">
    <property type="entry name" value="Neur_chan_lig-bd"/>
</dbReference>
<organism evidence="2 3">
    <name type="scientific">Stegodyphus mimosarum</name>
    <name type="common">African social velvet spider</name>
    <dbReference type="NCBI Taxonomy" id="407821"/>
    <lineage>
        <taxon>Eukaryota</taxon>
        <taxon>Metazoa</taxon>
        <taxon>Ecdysozoa</taxon>
        <taxon>Arthropoda</taxon>
        <taxon>Chelicerata</taxon>
        <taxon>Arachnida</taxon>
        <taxon>Araneae</taxon>
        <taxon>Araneomorphae</taxon>
        <taxon>Entelegynae</taxon>
        <taxon>Eresoidea</taxon>
        <taxon>Eresidae</taxon>
        <taxon>Stegodyphus</taxon>
    </lineage>
</organism>
<accession>A0A087U062</accession>
<dbReference type="EMBL" id="KK117541">
    <property type="protein sequence ID" value="KFM70751.1"/>
    <property type="molecule type" value="Genomic_DNA"/>
</dbReference>
<gene>
    <name evidence="2" type="ORF">X975_22454</name>
</gene>
<feature type="non-terminal residue" evidence="2">
    <location>
        <position position="60"/>
    </location>
</feature>
<proteinExistence type="predicted"/>
<evidence type="ECO:0000259" key="1">
    <source>
        <dbReference type="Pfam" id="PF02931"/>
    </source>
</evidence>
<protein>
    <recommendedName>
        <fullName evidence="1">Neurotransmitter-gated ion-channel ligand-binding domain-containing protein</fullName>
    </recommendedName>
</protein>
<dbReference type="AlphaFoldDB" id="A0A087U062"/>
<feature type="domain" description="Neurotransmitter-gated ion-channel ligand-binding" evidence="1">
    <location>
        <begin position="3"/>
        <end position="54"/>
    </location>
</feature>
<evidence type="ECO:0000313" key="2">
    <source>
        <dbReference type="EMBL" id="KFM70751.1"/>
    </source>
</evidence>
<keyword evidence="3" id="KW-1185">Reference proteome</keyword>
<dbReference type="Gene3D" id="2.70.170.10">
    <property type="entry name" value="Neurotransmitter-gated ion-channel ligand-binding domain"/>
    <property type="match status" value="1"/>
</dbReference>
<dbReference type="STRING" id="407821.A0A087U062"/>
<evidence type="ECO:0000313" key="3">
    <source>
        <dbReference type="Proteomes" id="UP000054359"/>
    </source>
</evidence>
<dbReference type="SUPFAM" id="SSF63712">
    <property type="entry name" value="Nicotinic receptor ligand binding domain-like"/>
    <property type="match status" value="1"/>
</dbReference>
<dbReference type="GO" id="GO:0016020">
    <property type="term" value="C:membrane"/>
    <property type="evidence" value="ECO:0007669"/>
    <property type="project" value="InterPro"/>
</dbReference>
<dbReference type="GO" id="GO:0005230">
    <property type="term" value="F:extracellular ligand-gated monoatomic ion channel activity"/>
    <property type="evidence" value="ECO:0007669"/>
    <property type="project" value="InterPro"/>
</dbReference>
<name>A0A087U062_STEMI</name>
<sequence>MSFIADIFLYKTWKDYRLIYPANRNIEKVALHPEWRKYLWTPDVYFHNAIEAKVLSTVIP</sequence>
<dbReference type="OrthoDB" id="442503at2759"/>
<dbReference type="InterPro" id="IPR036734">
    <property type="entry name" value="Neur_chan_lig-bd_sf"/>
</dbReference>
<dbReference type="Proteomes" id="UP000054359">
    <property type="component" value="Unassembled WGS sequence"/>
</dbReference>
<dbReference type="Pfam" id="PF02931">
    <property type="entry name" value="Neur_chan_LBD"/>
    <property type="match status" value="1"/>
</dbReference>